<comment type="cofactor">
    <cofactor evidence="2">
        <name>Mg(2+)</name>
        <dbReference type="ChEBI" id="CHEBI:18420"/>
    </cofactor>
</comment>
<evidence type="ECO:0000313" key="10">
    <source>
        <dbReference type="Proteomes" id="UP001150924"/>
    </source>
</evidence>
<name>A0A9X3ELF1_9BACT</name>
<comment type="similarity">
    <text evidence="3">Belongs to the Nudix hydrolase family. NudK subfamily.</text>
</comment>
<dbReference type="PROSITE" id="PS00893">
    <property type="entry name" value="NUDIX_BOX"/>
    <property type="match status" value="1"/>
</dbReference>
<proteinExistence type="inferred from homology"/>
<keyword evidence="10" id="KW-1185">Reference proteome</keyword>
<dbReference type="InterPro" id="IPR000086">
    <property type="entry name" value="NUDIX_hydrolase_dom"/>
</dbReference>
<dbReference type="EMBL" id="JAPNKE010000002">
    <property type="protein sequence ID" value="MCY1005900.1"/>
    <property type="molecule type" value="Genomic_DNA"/>
</dbReference>
<dbReference type="RefSeq" id="WP_267767799.1">
    <property type="nucleotide sequence ID" value="NZ_JAPNKE010000002.1"/>
</dbReference>
<dbReference type="CDD" id="cd03424">
    <property type="entry name" value="NUDIX_ADPRase_Nudt5_UGPPase_Nudt14"/>
    <property type="match status" value="1"/>
</dbReference>
<organism evidence="9 10">
    <name type="scientific">Nannocystis pusilla</name>
    <dbReference type="NCBI Taxonomy" id="889268"/>
    <lineage>
        <taxon>Bacteria</taxon>
        <taxon>Pseudomonadati</taxon>
        <taxon>Myxococcota</taxon>
        <taxon>Polyangia</taxon>
        <taxon>Nannocystales</taxon>
        <taxon>Nannocystaceae</taxon>
        <taxon>Nannocystis</taxon>
    </lineage>
</organism>
<gene>
    <name evidence="9" type="ORF">OV079_10030</name>
</gene>
<evidence type="ECO:0000256" key="3">
    <source>
        <dbReference type="ARBA" id="ARBA00007275"/>
    </source>
</evidence>
<dbReference type="Gene3D" id="3.90.79.10">
    <property type="entry name" value="Nucleoside Triphosphate Pyrophosphohydrolase"/>
    <property type="match status" value="1"/>
</dbReference>
<dbReference type="AlphaFoldDB" id="A0A9X3ELF1"/>
<evidence type="ECO:0000259" key="8">
    <source>
        <dbReference type="PROSITE" id="PS51462"/>
    </source>
</evidence>
<evidence type="ECO:0000256" key="5">
    <source>
        <dbReference type="ARBA" id="ARBA00022801"/>
    </source>
</evidence>
<dbReference type="InterPro" id="IPR020084">
    <property type="entry name" value="NUDIX_hydrolase_CS"/>
</dbReference>
<evidence type="ECO:0000313" key="9">
    <source>
        <dbReference type="EMBL" id="MCY1005900.1"/>
    </source>
</evidence>
<evidence type="ECO:0000256" key="2">
    <source>
        <dbReference type="ARBA" id="ARBA00001946"/>
    </source>
</evidence>
<sequence>MRERDRLEVFDAGFFRVERVSLEGRASPVTLLRMPDWVMAVAIDGAGQFVLVRQYRFGIAADTVEPAGGLVDAGEPPERAALRELREETGYAGTTAEPLGFTHPNPVLQDNRCHFFLVRGVVRVGAPHLDAEEVVTPVLMGREAVESALREGRFAHALAELALRRALAVL</sequence>
<dbReference type="PROSITE" id="PS51462">
    <property type="entry name" value="NUDIX"/>
    <property type="match status" value="1"/>
</dbReference>
<dbReference type="PANTHER" id="PTHR11839:SF18">
    <property type="entry name" value="NUDIX HYDROLASE DOMAIN-CONTAINING PROTEIN"/>
    <property type="match status" value="1"/>
</dbReference>
<dbReference type="GO" id="GO:0006753">
    <property type="term" value="P:nucleoside phosphate metabolic process"/>
    <property type="evidence" value="ECO:0007669"/>
    <property type="project" value="TreeGrafter"/>
</dbReference>
<keyword evidence="5 9" id="KW-0378">Hydrolase</keyword>
<dbReference type="SUPFAM" id="SSF55811">
    <property type="entry name" value="Nudix"/>
    <property type="match status" value="1"/>
</dbReference>
<protein>
    <recommendedName>
        <fullName evidence="4">GDP-mannose pyrophosphatase</fullName>
    </recommendedName>
    <alternativeName>
        <fullName evidence="6">GDP-mannose hydrolase</fullName>
    </alternativeName>
    <alternativeName>
        <fullName evidence="7">GDPMK</fullName>
    </alternativeName>
</protein>
<comment type="catalytic activity">
    <reaction evidence="1">
        <text>GDP-alpha-D-mannose + H2O = alpha-D-mannose 1-phosphate + GMP + 2 H(+)</text>
        <dbReference type="Rhea" id="RHEA:27978"/>
        <dbReference type="ChEBI" id="CHEBI:15377"/>
        <dbReference type="ChEBI" id="CHEBI:15378"/>
        <dbReference type="ChEBI" id="CHEBI:57527"/>
        <dbReference type="ChEBI" id="CHEBI:58115"/>
        <dbReference type="ChEBI" id="CHEBI:58409"/>
    </reaction>
</comment>
<dbReference type="InterPro" id="IPR015797">
    <property type="entry name" value="NUDIX_hydrolase-like_dom_sf"/>
</dbReference>
<evidence type="ECO:0000256" key="7">
    <source>
        <dbReference type="ARBA" id="ARBA00032272"/>
    </source>
</evidence>
<evidence type="ECO:0000256" key="4">
    <source>
        <dbReference type="ARBA" id="ARBA00016377"/>
    </source>
</evidence>
<dbReference type="GO" id="GO:0019693">
    <property type="term" value="P:ribose phosphate metabolic process"/>
    <property type="evidence" value="ECO:0007669"/>
    <property type="project" value="TreeGrafter"/>
</dbReference>
<evidence type="ECO:0000256" key="1">
    <source>
        <dbReference type="ARBA" id="ARBA00000847"/>
    </source>
</evidence>
<dbReference type="PANTHER" id="PTHR11839">
    <property type="entry name" value="UDP/ADP-SUGAR PYROPHOSPHATASE"/>
    <property type="match status" value="1"/>
</dbReference>
<dbReference type="Proteomes" id="UP001150924">
    <property type="component" value="Unassembled WGS sequence"/>
</dbReference>
<reference evidence="9" key="1">
    <citation type="submission" date="2022-11" db="EMBL/GenBank/DDBJ databases">
        <title>Minimal conservation of predation-associated metabolite biosynthetic gene clusters underscores biosynthetic potential of Myxococcota including descriptions for ten novel species: Archangium lansinium sp. nov., Myxococcus landrumus sp. nov., Nannocystis bai.</title>
        <authorList>
            <person name="Ahearne A."/>
            <person name="Stevens C."/>
            <person name="Phillips K."/>
        </authorList>
    </citation>
    <scope>NUCLEOTIDE SEQUENCE</scope>
    <source>
        <strain evidence="9">Na p29</strain>
    </source>
</reference>
<feature type="domain" description="Nudix hydrolase" evidence="8">
    <location>
        <begin position="32"/>
        <end position="162"/>
    </location>
</feature>
<accession>A0A9X3ELF1</accession>
<evidence type="ECO:0000256" key="6">
    <source>
        <dbReference type="ARBA" id="ARBA00032162"/>
    </source>
</evidence>
<dbReference type="Pfam" id="PF00293">
    <property type="entry name" value="NUDIX"/>
    <property type="match status" value="1"/>
</dbReference>
<comment type="caution">
    <text evidence="9">The sequence shown here is derived from an EMBL/GenBank/DDBJ whole genome shotgun (WGS) entry which is preliminary data.</text>
</comment>
<dbReference type="GO" id="GO:0016787">
    <property type="term" value="F:hydrolase activity"/>
    <property type="evidence" value="ECO:0007669"/>
    <property type="project" value="UniProtKB-KW"/>
</dbReference>